<name>A0ABV9QH93_9FIRM</name>
<gene>
    <name evidence="4" type="ORF">ACFO4R_01175</name>
</gene>
<evidence type="ECO:0000256" key="1">
    <source>
        <dbReference type="SAM" id="MobiDB-lite"/>
    </source>
</evidence>
<dbReference type="Proteomes" id="UP001595916">
    <property type="component" value="Unassembled WGS sequence"/>
</dbReference>
<comment type="caution">
    <text evidence="4">The sequence shown here is derived from an EMBL/GenBank/DDBJ whole genome shotgun (WGS) entry which is preliminary data.</text>
</comment>
<protein>
    <submittedName>
        <fullName evidence="4">CAP domain-containing protein</fullName>
    </submittedName>
</protein>
<dbReference type="SUPFAM" id="SSF55797">
    <property type="entry name" value="PR-1-like"/>
    <property type="match status" value="1"/>
</dbReference>
<feature type="chain" id="PRO_5047264470" evidence="2">
    <location>
        <begin position="24"/>
        <end position="201"/>
    </location>
</feature>
<dbReference type="InterPro" id="IPR014044">
    <property type="entry name" value="CAP_dom"/>
</dbReference>
<feature type="region of interest" description="Disordered" evidence="1">
    <location>
        <begin position="28"/>
        <end position="48"/>
    </location>
</feature>
<evidence type="ECO:0000313" key="5">
    <source>
        <dbReference type="Proteomes" id="UP001595916"/>
    </source>
</evidence>
<dbReference type="Gene3D" id="3.40.33.10">
    <property type="entry name" value="CAP"/>
    <property type="match status" value="1"/>
</dbReference>
<dbReference type="EMBL" id="JBHSHL010000003">
    <property type="protein sequence ID" value="MFC4803682.1"/>
    <property type="molecule type" value="Genomic_DNA"/>
</dbReference>
<keyword evidence="5" id="KW-1185">Reference proteome</keyword>
<evidence type="ECO:0000256" key="2">
    <source>
        <dbReference type="SAM" id="SignalP"/>
    </source>
</evidence>
<feature type="signal peptide" evidence="2">
    <location>
        <begin position="1"/>
        <end position="23"/>
    </location>
</feature>
<evidence type="ECO:0000259" key="3">
    <source>
        <dbReference type="Pfam" id="PF00188"/>
    </source>
</evidence>
<feature type="compositionally biased region" description="Low complexity" evidence="1">
    <location>
        <begin position="30"/>
        <end position="42"/>
    </location>
</feature>
<dbReference type="PANTHER" id="PTHR31157">
    <property type="entry name" value="SCP DOMAIN-CONTAINING PROTEIN"/>
    <property type="match status" value="1"/>
</dbReference>
<keyword evidence="2" id="KW-0732">Signal</keyword>
<organism evidence="4 5">
    <name type="scientific">Filifactor villosus</name>
    <dbReference type="NCBI Taxonomy" id="29374"/>
    <lineage>
        <taxon>Bacteria</taxon>
        <taxon>Bacillati</taxon>
        <taxon>Bacillota</taxon>
        <taxon>Clostridia</taxon>
        <taxon>Peptostreptococcales</taxon>
        <taxon>Filifactoraceae</taxon>
        <taxon>Filifactor</taxon>
    </lineage>
</organism>
<dbReference type="Pfam" id="PF00188">
    <property type="entry name" value="CAP"/>
    <property type="match status" value="1"/>
</dbReference>
<dbReference type="CDD" id="cd05379">
    <property type="entry name" value="CAP_bacterial"/>
    <property type="match status" value="1"/>
</dbReference>
<feature type="domain" description="SCP" evidence="3">
    <location>
        <begin position="79"/>
        <end position="196"/>
    </location>
</feature>
<accession>A0ABV9QH93</accession>
<evidence type="ECO:0000313" key="4">
    <source>
        <dbReference type="EMBL" id="MFC4803682.1"/>
    </source>
</evidence>
<dbReference type="RefSeq" id="WP_379787131.1">
    <property type="nucleotide sequence ID" value="NZ_JBHSHL010000003.1"/>
</dbReference>
<dbReference type="PANTHER" id="PTHR31157:SF1">
    <property type="entry name" value="SCP DOMAIN-CONTAINING PROTEIN"/>
    <property type="match status" value="1"/>
</dbReference>
<sequence length="201" mass="22427">MKKKIAIALSLVTVLSLVQLTFAQSKTPVKNTQNTQTTQTKQGAPAKPKEEVYYIKDKSGKDKAIKGTLTDITGEMLPMINKLRERNGLSELKASDNKQVIDFTKARSIELAELFSHSRPYEGPKQATLVSLMSEENKIGAVGENIAAGYTTVEKAFIGWSNSKGHRENMLSKDFKKVSIYRFVASSKTEYGMYYIQVFTD</sequence>
<reference evidence="5" key="1">
    <citation type="journal article" date="2019" name="Int. J. Syst. Evol. Microbiol.">
        <title>The Global Catalogue of Microorganisms (GCM) 10K type strain sequencing project: providing services to taxonomists for standard genome sequencing and annotation.</title>
        <authorList>
            <consortium name="The Broad Institute Genomics Platform"/>
            <consortium name="The Broad Institute Genome Sequencing Center for Infectious Disease"/>
            <person name="Wu L."/>
            <person name="Ma J."/>
        </authorList>
    </citation>
    <scope>NUCLEOTIDE SEQUENCE [LARGE SCALE GENOMIC DNA]</scope>
    <source>
        <strain evidence="5">CCUG 46385</strain>
    </source>
</reference>
<dbReference type="InterPro" id="IPR035940">
    <property type="entry name" value="CAP_sf"/>
</dbReference>
<proteinExistence type="predicted"/>